<sequence>MGPGPGTIGPIMHPVKECVKHHFCKTNVQHVHPTHIKNVYHHLYEHYHNYPLTQSNVVESANVHHYPPPRPTGAMPMGPSAVSPASMGPGGMGPGGMGPGPGPMGPTGVSPYGNMGPMESPMGPVGGAMK</sequence>
<name>A0A5R9EYT4_9BACL</name>
<dbReference type="AlphaFoldDB" id="A0A5R9EYT4"/>
<keyword evidence="2" id="KW-0946">Virion</keyword>
<proteinExistence type="predicted"/>
<reference evidence="2 3" key="1">
    <citation type="submission" date="2019-04" db="EMBL/GenBank/DDBJ databases">
        <title>Bacillus caeni sp. nov., a bacterium isolated from mangrove sediment.</title>
        <authorList>
            <person name="Huang H."/>
            <person name="Mo K."/>
            <person name="Hu Y."/>
        </authorList>
    </citation>
    <scope>NUCLEOTIDE SEQUENCE [LARGE SCALE GENOMIC DNA]</scope>
    <source>
        <strain evidence="2 3">HB172195</strain>
    </source>
</reference>
<gene>
    <name evidence="2" type="ORF">FCL54_21660</name>
</gene>
<dbReference type="EMBL" id="SWLG01000026">
    <property type="protein sequence ID" value="TLS35230.1"/>
    <property type="molecule type" value="Genomic_DNA"/>
</dbReference>
<evidence type="ECO:0000313" key="3">
    <source>
        <dbReference type="Proteomes" id="UP000308230"/>
    </source>
</evidence>
<accession>A0A5R9EYT4</accession>
<dbReference type="Pfam" id="PF11122">
    <property type="entry name" value="Spore-coat_CotD"/>
    <property type="match status" value="1"/>
</dbReference>
<dbReference type="OrthoDB" id="2455195at2"/>
<dbReference type="InterPro" id="IPR020108">
    <property type="entry name" value="Spore_coat_CotD"/>
</dbReference>
<evidence type="ECO:0000313" key="2">
    <source>
        <dbReference type="EMBL" id="TLS35230.1"/>
    </source>
</evidence>
<comment type="caution">
    <text evidence="2">The sequence shown here is derived from an EMBL/GenBank/DDBJ whole genome shotgun (WGS) entry which is preliminary data.</text>
</comment>
<feature type="compositionally biased region" description="Gly residues" evidence="1">
    <location>
        <begin position="88"/>
        <end position="99"/>
    </location>
</feature>
<keyword evidence="2" id="KW-0167">Capsid protein</keyword>
<organism evidence="2 3">
    <name type="scientific">Exobacillus caeni</name>
    <dbReference type="NCBI Taxonomy" id="2574798"/>
    <lineage>
        <taxon>Bacteria</taxon>
        <taxon>Bacillati</taxon>
        <taxon>Bacillota</taxon>
        <taxon>Bacilli</taxon>
        <taxon>Bacillales</taxon>
        <taxon>Guptibacillaceae</taxon>
        <taxon>Exobacillus</taxon>
    </lineage>
</organism>
<dbReference type="Proteomes" id="UP000308230">
    <property type="component" value="Unassembled WGS sequence"/>
</dbReference>
<evidence type="ECO:0000256" key="1">
    <source>
        <dbReference type="SAM" id="MobiDB-lite"/>
    </source>
</evidence>
<keyword evidence="3" id="KW-1185">Reference proteome</keyword>
<feature type="region of interest" description="Disordered" evidence="1">
    <location>
        <begin position="68"/>
        <end position="110"/>
    </location>
</feature>
<protein>
    <submittedName>
        <fullName evidence="2">Spore coat protein CotD</fullName>
    </submittedName>
</protein>